<dbReference type="Proteomes" id="UP000436006">
    <property type="component" value="Unassembled WGS sequence"/>
</dbReference>
<evidence type="ECO:0000259" key="4">
    <source>
        <dbReference type="Pfam" id="PF00144"/>
    </source>
</evidence>
<feature type="chain" id="PRO_5029730207" evidence="3">
    <location>
        <begin position="23"/>
        <end position="457"/>
    </location>
</feature>
<dbReference type="Pfam" id="PF11954">
    <property type="entry name" value="DUF3471"/>
    <property type="match status" value="1"/>
</dbReference>
<evidence type="ECO:0000256" key="2">
    <source>
        <dbReference type="ARBA" id="ARBA00023136"/>
    </source>
</evidence>
<dbReference type="GO" id="GO:0016020">
    <property type="term" value="C:membrane"/>
    <property type="evidence" value="ECO:0007669"/>
    <property type="project" value="UniProtKB-SubCell"/>
</dbReference>
<comment type="subcellular location">
    <subcellularLocation>
        <location evidence="1">Membrane</location>
    </subcellularLocation>
</comment>
<evidence type="ECO:0000259" key="5">
    <source>
        <dbReference type="Pfam" id="PF11954"/>
    </source>
</evidence>
<dbReference type="PANTHER" id="PTHR46825:SF11">
    <property type="entry name" value="PENICILLIN-BINDING PROTEIN 4"/>
    <property type="match status" value="1"/>
</dbReference>
<keyword evidence="7" id="KW-1185">Reference proteome</keyword>
<feature type="domain" description="Peptidase S12 Pab87-related C-terminal" evidence="5">
    <location>
        <begin position="373"/>
        <end position="447"/>
    </location>
</feature>
<dbReference type="Gene3D" id="3.40.710.10">
    <property type="entry name" value="DD-peptidase/beta-lactamase superfamily"/>
    <property type="match status" value="1"/>
</dbReference>
<evidence type="ECO:0000256" key="1">
    <source>
        <dbReference type="ARBA" id="ARBA00004370"/>
    </source>
</evidence>
<dbReference type="SUPFAM" id="SSF56601">
    <property type="entry name" value="beta-lactamase/transpeptidase-like"/>
    <property type="match status" value="1"/>
</dbReference>
<reference evidence="6 7" key="1">
    <citation type="submission" date="2019-12" db="EMBL/GenBank/DDBJ databases">
        <title>Spirosoma sp. HMF4905 genome sequencing and assembly.</title>
        <authorList>
            <person name="Kang H."/>
            <person name="Cha I."/>
            <person name="Kim H."/>
            <person name="Joh K."/>
        </authorList>
    </citation>
    <scope>NUCLEOTIDE SEQUENCE [LARGE SCALE GENOMIC DNA]</scope>
    <source>
        <strain evidence="6 7">HMF4905</strain>
    </source>
</reference>
<dbReference type="EMBL" id="WPIN01000002">
    <property type="protein sequence ID" value="MVM29454.1"/>
    <property type="molecule type" value="Genomic_DNA"/>
</dbReference>
<dbReference type="AlphaFoldDB" id="A0A7K1S6N0"/>
<sequence>MNRSCWAIVALTIHCLTNSVSAQSTKTTAQKLDEYLTVAADIHRFNGTVLIAQKGATLLQKGYGWRNESSKTPNDTNSIYQLGSITKTFTGAAILQLQEEKKLSVKDKLSKYLPDYPNGDQITIEQLFAHTSGIYDYKAVLYSKDSLEFTRPVTKERVLATFKDKPLTNKPGKQVNYTNSGYFLLGLIIEKVTQKPFETVIREQFLNPLQLTRTGFDFINLKRPDRTTGYTYWKDSVLVAVRPLDSTAAYAAGGMYSSVGDLYRWAQAIRTNQFFKPASQALSFTPIKPGNWGYGWGVNYFVNHKKLVFQNGNLPGFATFFVLIPEDEVVLIMLANVDDTSDMTTLEPMLKDLLFITYGMPYQLPVSFKTVRVSEAILQQYAGKYQLDPKRILAITLDQNRLFLQVTGQERFEIFPSSETDFFLKAVNAQLTFQKDTSGRVTQVVVHQNGDLVAKRL</sequence>
<keyword evidence="2" id="KW-0472">Membrane</keyword>
<evidence type="ECO:0000313" key="7">
    <source>
        <dbReference type="Proteomes" id="UP000436006"/>
    </source>
</evidence>
<organism evidence="6 7">
    <name type="scientific">Spirosoma arboris</name>
    <dbReference type="NCBI Taxonomy" id="2682092"/>
    <lineage>
        <taxon>Bacteria</taxon>
        <taxon>Pseudomonadati</taxon>
        <taxon>Bacteroidota</taxon>
        <taxon>Cytophagia</taxon>
        <taxon>Cytophagales</taxon>
        <taxon>Cytophagaceae</taxon>
        <taxon>Spirosoma</taxon>
    </lineage>
</organism>
<proteinExistence type="predicted"/>
<dbReference type="RefSeq" id="WP_157583714.1">
    <property type="nucleotide sequence ID" value="NZ_WPIN01000002.1"/>
</dbReference>
<feature type="signal peptide" evidence="3">
    <location>
        <begin position="1"/>
        <end position="22"/>
    </location>
</feature>
<keyword evidence="3" id="KW-0732">Signal</keyword>
<name>A0A7K1S6N0_9BACT</name>
<dbReference type="InterPro" id="IPR012338">
    <property type="entry name" value="Beta-lactam/transpept-like"/>
</dbReference>
<keyword evidence="6" id="KW-0378">Hydrolase</keyword>
<feature type="domain" description="Beta-lactamase-related" evidence="4">
    <location>
        <begin position="45"/>
        <end position="342"/>
    </location>
</feature>
<protein>
    <submittedName>
        <fullName evidence="6">Serine hydrolase</fullName>
    </submittedName>
</protein>
<dbReference type="Pfam" id="PF00144">
    <property type="entry name" value="Beta-lactamase"/>
    <property type="match status" value="1"/>
</dbReference>
<dbReference type="PANTHER" id="PTHR46825">
    <property type="entry name" value="D-ALANYL-D-ALANINE-CARBOXYPEPTIDASE/ENDOPEPTIDASE AMPH"/>
    <property type="match status" value="1"/>
</dbReference>
<evidence type="ECO:0000256" key="3">
    <source>
        <dbReference type="SAM" id="SignalP"/>
    </source>
</evidence>
<comment type="caution">
    <text evidence="6">The sequence shown here is derived from an EMBL/GenBank/DDBJ whole genome shotgun (WGS) entry which is preliminary data.</text>
</comment>
<evidence type="ECO:0000313" key="6">
    <source>
        <dbReference type="EMBL" id="MVM29454.1"/>
    </source>
</evidence>
<dbReference type="InterPro" id="IPR021860">
    <property type="entry name" value="Peptidase_S12_Pab87-rel_C"/>
</dbReference>
<dbReference type="InterPro" id="IPR001466">
    <property type="entry name" value="Beta-lactam-related"/>
</dbReference>
<dbReference type="InterPro" id="IPR050491">
    <property type="entry name" value="AmpC-like"/>
</dbReference>
<accession>A0A7K1S6N0</accession>
<gene>
    <name evidence="6" type="ORF">GO755_05380</name>
</gene>
<dbReference type="GO" id="GO:0016787">
    <property type="term" value="F:hydrolase activity"/>
    <property type="evidence" value="ECO:0007669"/>
    <property type="project" value="UniProtKB-KW"/>
</dbReference>